<evidence type="ECO:0000313" key="3">
    <source>
        <dbReference type="Proteomes" id="UP000198707"/>
    </source>
</evidence>
<sequence length="187" mass="20729">MRDPYSLAVITASVRADRIGPRVTRWFLRHLDRHTDAVVDHLDLAELDLPGDLAGGGDAERFTKRVEQADAFVVVTPEYNHGYPGPLKTAIDTPYEQWRAKPLGFVSYGGASGGLRAVEQLRTVFAELHVPTMRTGVLIPNVHDAFDDDGELRDPAPVEAALAEMVRQLNWWALILAAARADRPYDC</sequence>
<dbReference type="STRING" id="1144548.SAMN05443287_10610"/>
<dbReference type="Pfam" id="PF03358">
    <property type="entry name" value="FMN_red"/>
    <property type="match status" value="1"/>
</dbReference>
<dbReference type="InterPro" id="IPR050712">
    <property type="entry name" value="NAD(P)H-dep_reductase"/>
</dbReference>
<dbReference type="OrthoDB" id="9812295at2"/>
<evidence type="ECO:0000313" key="2">
    <source>
        <dbReference type="EMBL" id="SEJ62439.1"/>
    </source>
</evidence>
<dbReference type="Proteomes" id="UP000198707">
    <property type="component" value="Unassembled WGS sequence"/>
</dbReference>
<dbReference type="Gene3D" id="3.40.50.360">
    <property type="match status" value="1"/>
</dbReference>
<keyword evidence="3" id="KW-1185">Reference proteome</keyword>
<name>A0A1H7A9Y4_9ACTN</name>
<dbReference type="GO" id="GO:0016491">
    <property type="term" value="F:oxidoreductase activity"/>
    <property type="evidence" value="ECO:0007669"/>
    <property type="project" value="InterPro"/>
</dbReference>
<dbReference type="RefSeq" id="WP_092380863.1">
    <property type="nucleotide sequence ID" value="NZ_BOPI01000002.1"/>
</dbReference>
<reference evidence="3" key="1">
    <citation type="submission" date="2016-10" db="EMBL/GenBank/DDBJ databases">
        <authorList>
            <person name="Varghese N."/>
            <person name="Submissions S."/>
        </authorList>
    </citation>
    <scope>NUCLEOTIDE SEQUENCE [LARGE SCALE GENOMIC DNA]</scope>
    <source>
        <strain evidence="3">CGMCC 4.7038</strain>
    </source>
</reference>
<evidence type="ECO:0000259" key="1">
    <source>
        <dbReference type="Pfam" id="PF03358"/>
    </source>
</evidence>
<organism evidence="2 3">
    <name type="scientific">Micromonospora phaseoli</name>
    <dbReference type="NCBI Taxonomy" id="1144548"/>
    <lineage>
        <taxon>Bacteria</taxon>
        <taxon>Bacillati</taxon>
        <taxon>Actinomycetota</taxon>
        <taxon>Actinomycetes</taxon>
        <taxon>Micromonosporales</taxon>
        <taxon>Micromonosporaceae</taxon>
        <taxon>Micromonospora</taxon>
    </lineage>
</organism>
<dbReference type="PANTHER" id="PTHR30543:SF21">
    <property type="entry name" value="NAD(P)H-DEPENDENT FMN REDUCTASE LOT6"/>
    <property type="match status" value="1"/>
</dbReference>
<proteinExistence type="predicted"/>
<dbReference type="InterPro" id="IPR005025">
    <property type="entry name" value="FMN_Rdtase-like_dom"/>
</dbReference>
<feature type="domain" description="NADPH-dependent FMN reductase-like" evidence="1">
    <location>
        <begin position="7"/>
        <end position="143"/>
    </location>
</feature>
<gene>
    <name evidence="2" type="ORF">SAMN05443287_10610</name>
</gene>
<accession>A0A1H7A9Y4</accession>
<dbReference type="InterPro" id="IPR029039">
    <property type="entry name" value="Flavoprotein-like_sf"/>
</dbReference>
<dbReference type="GO" id="GO:0005829">
    <property type="term" value="C:cytosol"/>
    <property type="evidence" value="ECO:0007669"/>
    <property type="project" value="TreeGrafter"/>
</dbReference>
<dbReference type="EMBL" id="FNYV01000006">
    <property type="protein sequence ID" value="SEJ62439.1"/>
    <property type="molecule type" value="Genomic_DNA"/>
</dbReference>
<dbReference type="SUPFAM" id="SSF52218">
    <property type="entry name" value="Flavoproteins"/>
    <property type="match status" value="1"/>
</dbReference>
<protein>
    <submittedName>
        <fullName evidence="2">NAD(P)H-dependent FMN reductase</fullName>
    </submittedName>
</protein>
<dbReference type="PANTHER" id="PTHR30543">
    <property type="entry name" value="CHROMATE REDUCTASE"/>
    <property type="match status" value="1"/>
</dbReference>
<dbReference type="GO" id="GO:0010181">
    <property type="term" value="F:FMN binding"/>
    <property type="evidence" value="ECO:0007669"/>
    <property type="project" value="TreeGrafter"/>
</dbReference>
<dbReference type="AlphaFoldDB" id="A0A1H7A9Y4"/>